<dbReference type="PANTHER" id="PTHR11011">
    <property type="entry name" value="MALE STERILITY PROTEIN 2-RELATED"/>
    <property type="match status" value="1"/>
</dbReference>
<dbReference type="InterPro" id="IPR033640">
    <property type="entry name" value="FAR_C"/>
</dbReference>
<sequence length="577" mass="65793">MSTETVDVANQRNSNANMADKKTLTKTTHLSLSNMTKIENKLNYFEENLEKSRVCLDCTEKRLADTDQNSNDLEITENGRRTNTDIQEFYNGKSILVTGATGFLGKVLVEKLLRCCPDVENIYLLVRQKKGKDIYTRIDDIFDDPVFERLKREAPKFRHKIVAIPGDCGAAGLGLTLNDRQTLTEKVNIIFHSAATVKFVEHLRTALVTNVCAPLHMLRLVRDMKGLDVLMHISTAYSNCHLSQVRERFYPCSVDCDQLSGLVDKFTDSEIDSLLPTILGSWPNTYTLTKAVAEKELRDDCGGVPLGIFRPAIVTSTAQEPIPCWIDNMYGLRGVVVGAATGVLRTLLCDKEVTAEIVPVDMVVNCLLASARDVHLSYKQSPPPAEPPIFNYVSSVEQRITWGGFMEHNVEQIGWSPLNSAIWYFCLTLNTSPLVNTLYEVFLHLVPAVLIDGLALCVGQSPKMLKLYRKIRKFSSVLSYFSTKEIKFCNKRTRELWERTSEDDKQLFPFSMAQMDWSKYFQGYILGIRKYIFKEEDDSLPQAKRKWTRLYYFHQIVRVIFILFAVYLVWHIFSSVF</sequence>
<evidence type="ECO:0000256" key="2">
    <source>
        <dbReference type="ARBA" id="ARBA00005928"/>
    </source>
</evidence>
<protein>
    <recommendedName>
        <fullName evidence="10">Fatty acyl-CoA reductase</fullName>
        <ecNumber evidence="10">1.2.1.84</ecNumber>
    </recommendedName>
</protein>
<feature type="region of interest" description="Disordered" evidence="11">
    <location>
        <begin position="1"/>
        <end position="22"/>
    </location>
</feature>
<comment type="catalytic activity">
    <reaction evidence="9 10">
        <text>a long-chain fatty acyl-CoA + 2 NADPH + 2 H(+) = a long-chain primary fatty alcohol + 2 NADP(+) + CoA</text>
        <dbReference type="Rhea" id="RHEA:52716"/>
        <dbReference type="ChEBI" id="CHEBI:15378"/>
        <dbReference type="ChEBI" id="CHEBI:57287"/>
        <dbReference type="ChEBI" id="CHEBI:57783"/>
        <dbReference type="ChEBI" id="CHEBI:58349"/>
        <dbReference type="ChEBI" id="CHEBI:77396"/>
        <dbReference type="ChEBI" id="CHEBI:83139"/>
        <dbReference type="EC" id="1.2.1.84"/>
    </reaction>
</comment>
<comment type="similarity">
    <text evidence="2 10">Belongs to the fatty acyl-CoA reductase family.</text>
</comment>
<dbReference type="InterPro" id="IPR013120">
    <property type="entry name" value="FAR_NAD-bd"/>
</dbReference>
<dbReference type="EC" id="1.2.1.84" evidence="10"/>
<evidence type="ECO:0000256" key="7">
    <source>
        <dbReference type="ARBA" id="ARBA00023098"/>
    </source>
</evidence>
<dbReference type="Pfam" id="PF07993">
    <property type="entry name" value="NAD_binding_4"/>
    <property type="match status" value="1"/>
</dbReference>
<keyword evidence="10" id="KW-0560">Oxidoreductase</keyword>
<evidence type="ECO:0000256" key="9">
    <source>
        <dbReference type="ARBA" id="ARBA00052530"/>
    </source>
</evidence>
<evidence type="ECO:0000256" key="8">
    <source>
        <dbReference type="ARBA" id="ARBA00023136"/>
    </source>
</evidence>
<gene>
    <name evidence="14" type="primary">FARI</name>
</gene>
<accession>D7P5E2</accession>
<keyword evidence="3 10" id="KW-0444">Lipid biosynthesis</keyword>
<dbReference type="Pfam" id="PF03015">
    <property type="entry name" value="Sterile"/>
    <property type="match status" value="1"/>
</dbReference>
<comment type="subcellular location">
    <subcellularLocation>
        <location evidence="1">Membrane</location>
        <topology evidence="1">Multi-pass membrane protein</topology>
    </subcellularLocation>
</comment>
<evidence type="ECO:0000256" key="11">
    <source>
        <dbReference type="SAM" id="MobiDB-lite"/>
    </source>
</evidence>
<name>D7P5E2_YPOEV</name>
<evidence type="ECO:0000256" key="6">
    <source>
        <dbReference type="ARBA" id="ARBA00022989"/>
    </source>
</evidence>
<dbReference type="GO" id="GO:0102965">
    <property type="term" value="F:alcohol-forming long-chain fatty acyl-CoA reductase activity"/>
    <property type="evidence" value="ECO:0007669"/>
    <property type="project" value="UniProtKB-EC"/>
</dbReference>
<dbReference type="GO" id="GO:0035336">
    <property type="term" value="P:long-chain fatty-acyl-CoA metabolic process"/>
    <property type="evidence" value="ECO:0007669"/>
    <property type="project" value="TreeGrafter"/>
</dbReference>
<reference evidence="14" key="1">
    <citation type="journal article" date="2010" name="Proc. Natl. Acad. Sci. U.S.A.">
        <title>Evolution of multicomponent pheromone signals in small ermine moths involves a single fatty-acyl reductase gene.</title>
        <authorList>
            <person name="Lienard M.A."/>
            <person name="Hagstrom A.K."/>
            <person name="Lassance J.M."/>
            <person name="Lofstedt C."/>
        </authorList>
    </citation>
    <scope>NUCLEOTIDE SEQUENCE</scope>
</reference>
<dbReference type="GO" id="GO:0016020">
    <property type="term" value="C:membrane"/>
    <property type="evidence" value="ECO:0007669"/>
    <property type="project" value="UniProtKB-SubCell"/>
</dbReference>
<feature type="domain" description="Fatty acyl-CoA reductase C-terminal" evidence="12">
    <location>
        <begin position="443"/>
        <end position="535"/>
    </location>
</feature>
<evidence type="ECO:0000259" key="12">
    <source>
        <dbReference type="Pfam" id="PF03015"/>
    </source>
</evidence>
<dbReference type="InterPro" id="IPR036291">
    <property type="entry name" value="NAD(P)-bd_dom_sf"/>
</dbReference>
<dbReference type="AlphaFoldDB" id="D7P5E2"/>
<evidence type="ECO:0000256" key="3">
    <source>
        <dbReference type="ARBA" id="ARBA00022516"/>
    </source>
</evidence>
<dbReference type="Gene3D" id="3.40.50.720">
    <property type="entry name" value="NAD(P)-binding Rossmann-like Domain"/>
    <property type="match status" value="1"/>
</dbReference>
<evidence type="ECO:0000256" key="5">
    <source>
        <dbReference type="ARBA" id="ARBA00022857"/>
    </source>
</evidence>
<dbReference type="GO" id="GO:0080019">
    <property type="term" value="F:alcohol-forming very long-chain fatty acyl-CoA reductase activity"/>
    <property type="evidence" value="ECO:0007669"/>
    <property type="project" value="InterPro"/>
</dbReference>
<dbReference type="PANTHER" id="PTHR11011:SF60">
    <property type="entry name" value="FATTY ACYL-COA REDUCTASE-RELATED"/>
    <property type="match status" value="1"/>
</dbReference>
<keyword evidence="6 10" id="KW-1133">Transmembrane helix</keyword>
<evidence type="ECO:0000256" key="10">
    <source>
        <dbReference type="RuleBase" id="RU363097"/>
    </source>
</evidence>
<dbReference type="FunFam" id="3.40.50.720:FF:000143">
    <property type="entry name" value="Fatty acyl-CoA reductase"/>
    <property type="match status" value="1"/>
</dbReference>
<comment type="function">
    <text evidence="10">Catalyzes the reduction of fatty acyl-CoA to fatty alcohols.</text>
</comment>
<evidence type="ECO:0000256" key="1">
    <source>
        <dbReference type="ARBA" id="ARBA00004141"/>
    </source>
</evidence>
<keyword evidence="4 10" id="KW-0812">Transmembrane</keyword>
<evidence type="ECO:0000259" key="13">
    <source>
        <dbReference type="Pfam" id="PF07993"/>
    </source>
</evidence>
<feature type="compositionally biased region" description="Polar residues" evidence="11">
    <location>
        <begin position="1"/>
        <end position="17"/>
    </location>
</feature>
<dbReference type="CDD" id="cd05236">
    <property type="entry name" value="FAR-N_SDR_e"/>
    <property type="match status" value="1"/>
</dbReference>
<organism evidence="14">
    <name type="scientific">Yponomeuta evonymella</name>
    <name type="common">Bird-cherry ermine moth</name>
    <name type="synonym">Phalaena evonymella</name>
    <dbReference type="NCBI Taxonomy" id="2567737"/>
    <lineage>
        <taxon>Eukaryota</taxon>
        <taxon>Metazoa</taxon>
        <taxon>Ecdysozoa</taxon>
        <taxon>Arthropoda</taxon>
        <taxon>Hexapoda</taxon>
        <taxon>Insecta</taxon>
        <taxon>Pterygota</taxon>
        <taxon>Neoptera</taxon>
        <taxon>Endopterygota</taxon>
        <taxon>Lepidoptera</taxon>
        <taxon>Glossata</taxon>
        <taxon>Ditrysia</taxon>
        <taxon>Yponomeutoidea</taxon>
        <taxon>Yponomeutidae</taxon>
        <taxon>Yponomeutinae</taxon>
        <taxon>Yponomeuta</taxon>
    </lineage>
</organism>
<feature type="transmembrane region" description="Helical" evidence="10">
    <location>
        <begin position="441"/>
        <end position="459"/>
    </location>
</feature>
<dbReference type="InterPro" id="IPR026055">
    <property type="entry name" value="FAR"/>
</dbReference>
<evidence type="ECO:0000256" key="4">
    <source>
        <dbReference type="ARBA" id="ARBA00022692"/>
    </source>
</evidence>
<keyword evidence="7 10" id="KW-0443">Lipid metabolism</keyword>
<keyword evidence="5 10" id="KW-0521">NADP</keyword>
<keyword evidence="8 10" id="KW-0472">Membrane</keyword>
<dbReference type="EMBL" id="GQ907231">
    <property type="protein sequence ID" value="ADD62438.1"/>
    <property type="molecule type" value="mRNA"/>
</dbReference>
<evidence type="ECO:0000313" key="14">
    <source>
        <dbReference type="EMBL" id="ADD62438.1"/>
    </source>
</evidence>
<feature type="transmembrane region" description="Helical" evidence="10">
    <location>
        <begin position="550"/>
        <end position="573"/>
    </location>
</feature>
<proteinExistence type="evidence at transcript level"/>
<feature type="domain" description="Thioester reductase (TE)" evidence="13">
    <location>
        <begin position="97"/>
        <end position="366"/>
    </location>
</feature>
<dbReference type="SUPFAM" id="SSF51735">
    <property type="entry name" value="NAD(P)-binding Rossmann-fold domains"/>
    <property type="match status" value="1"/>
</dbReference>
<dbReference type="GO" id="GO:0005777">
    <property type="term" value="C:peroxisome"/>
    <property type="evidence" value="ECO:0007669"/>
    <property type="project" value="TreeGrafter"/>
</dbReference>
<dbReference type="CDD" id="cd09071">
    <property type="entry name" value="FAR_C"/>
    <property type="match status" value="1"/>
</dbReference>